<protein>
    <recommendedName>
        <fullName evidence="2">YCII-related domain-containing protein</fullName>
    </recommendedName>
</protein>
<dbReference type="Proteomes" id="UP000466794">
    <property type="component" value="Unassembled WGS sequence"/>
</dbReference>
<comment type="similarity">
    <text evidence="1">Belongs to the YciI family.</text>
</comment>
<reference evidence="3 4" key="1">
    <citation type="submission" date="2019-12" db="EMBL/GenBank/DDBJ databases">
        <title>Nocardia sp. nov. ET3-3 isolated from soil.</title>
        <authorList>
            <person name="Kanchanasin P."/>
            <person name="Tanasupawat S."/>
            <person name="Yuki M."/>
            <person name="Kudo T."/>
        </authorList>
    </citation>
    <scope>NUCLEOTIDE SEQUENCE [LARGE SCALE GENOMIC DNA]</scope>
    <source>
        <strain evidence="3 4">ET3-3</strain>
    </source>
</reference>
<organism evidence="3 4">
    <name type="scientific">Nocardia terrae</name>
    <dbReference type="NCBI Taxonomy" id="2675851"/>
    <lineage>
        <taxon>Bacteria</taxon>
        <taxon>Bacillati</taxon>
        <taxon>Actinomycetota</taxon>
        <taxon>Actinomycetes</taxon>
        <taxon>Mycobacteriales</taxon>
        <taxon>Nocardiaceae</taxon>
        <taxon>Nocardia</taxon>
    </lineage>
</organism>
<comment type="caution">
    <text evidence="3">The sequence shown here is derived from an EMBL/GenBank/DDBJ whole genome shotgun (WGS) entry which is preliminary data.</text>
</comment>
<proteinExistence type="inferred from homology"/>
<dbReference type="AlphaFoldDB" id="A0A7K1V716"/>
<evidence type="ECO:0000256" key="1">
    <source>
        <dbReference type="ARBA" id="ARBA00007689"/>
    </source>
</evidence>
<dbReference type="EMBL" id="WRPP01000009">
    <property type="protein sequence ID" value="MVU82406.1"/>
    <property type="molecule type" value="Genomic_DNA"/>
</dbReference>
<sequence length="95" mass="10744">MAIFAVEYAYGPAGSVQAKNYERLHVPHLDWVKGRYEENRIHLAGRYADLSGALFVVEAEDEATVRELFAGDPFATEDVLTGMRVLPWSVRFGWL</sequence>
<feature type="domain" description="YCII-related" evidence="2">
    <location>
        <begin position="22"/>
        <end position="89"/>
    </location>
</feature>
<dbReference type="SUPFAM" id="SSF54909">
    <property type="entry name" value="Dimeric alpha+beta barrel"/>
    <property type="match status" value="1"/>
</dbReference>
<dbReference type="InterPro" id="IPR011008">
    <property type="entry name" value="Dimeric_a/b-barrel"/>
</dbReference>
<accession>A0A7K1V716</accession>
<evidence type="ECO:0000313" key="4">
    <source>
        <dbReference type="Proteomes" id="UP000466794"/>
    </source>
</evidence>
<dbReference type="Gene3D" id="3.30.70.1060">
    <property type="entry name" value="Dimeric alpha+beta barrel"/>
    <property type="match status" value="1"/>
</dbReference>
<dbReference type="Pfam" id="PF03795">
    <property type="entry name" value="YCII"/>
    <property type="match status" value="1"/>
</dbReference>
<name>A0A7K1V716_9NOCA</name>
<keyword evidence="4" id="KW-1185">Reference proteome</keyword>
<dbReference type="RefSeq" id="WP_157392016.1">
    <property type="nucleotide sequence ID" value="NZ_WRPP01000009.1"/>
</dbReference>
<dbReference type="InterPro" id="IPR005545">
    <property type="entry name" value="YCII"/>
</dbReference>
<evidence type="ECO:0000259" key="2">
    <source>
        <dbReference type="Pfam" id="PF03795"/>
    </source>
</evidence>
<gene>
    <name evidence="3" type="ORF">GPX89_34895</name>
</gene>
<evidence type="ECO:0000313" key="3">
    <source>
        <dbReference type="EMBL" id="MVU82406.1"/>
    </source>
</evidence>